<accession>A0AAX1TTZ2</accession>
<dbReference type="EMBL" id="LS483487">
    <property type="protein sequence ID" value="SQI99491.1"/>
    <property type="molecule type" value="Genomic_DNA"/>
</dbReference>
<dbReference type="KEGG" id="ful:C4N20_07990"/>
<name>A0AAX1TTZ2_9FUSO</name>
<gene>
    <name evidence="1" type="ORF">NCTC12112_00147</name>
</gene>
<sequence length="72" mass="8468">MNPKEFCSCTDHKCPFNPVNHDKGCDLCISKCLKLNEIPSCFFKKISTERPENEDYTFKGFADFTMKHWKKD</sequence>
<evidence type="ECO:0000313" key="2">
    <source>
        <dbReference type="Proteomes" id="UP000249008"/>
    </source>
</evidence>
<dbReference type="Pfam" id="PF20095">
    <property type="entry name" value="DUF6485"/>
    <property type="match status" value="1"/>
</dbReference>
<reference evidence="1 2" key="1">
    <citation type="submission" date="2018-06" db="EMBL/GenBank/DDBJ databases">
        <authorList>
            <consortium name="Pathogen Informatics"/>
            <person name="Doyle S."/>
        </authorList>
    </citation>
    <scope>NUCLEOTIDE SEQUENCE [LARGE SCALE GENOMIC DNA]</scope>
    <source>
        <strain evidence="1 2">NCTC12112</strain>
    </source>
</reference>
<proteinExistence type="predicted"/>
<organism evidence="1 2">
    <name type="scientific">Fusobacterium ulcerans</name>
    <dbReference type="NCBI Taxonomy" id="861"/>
    <lineage>
        <taxon>Bacteria</taxon>
        <taxon>Fusobacteriati</taxon>
        <taxon>Fusobacteriota</taxon>
        <taxon>Fusobacteriia</taxon>
        <taxon>Fusobacteriales</taxon>
        <taxon>Fusobacteriaceae</taxon>
        <taxon>Fusobacterium</taxon>
    </lineage>
</organism>
<dbReference type="AlphaFoldDB" id="A0AAX1TTZ2"/>
<dbReference type="Proteomes" id="UP000249008">
    <property type="component" value="Chromosome 1"/>
</dbReference>
<dbReference type="RefSeq" id="WP_005978840.1">
    <property type="nucleotide sequence ID" value="NZ_BAABXY010000001.1"/>
</dbReference>
<protein>
    <recommendedName>
        <fullName evidence="3">Cytosolic protein</fullName>
    </recommendedName>
</protein>
<evidence type="ECO:0000313" key="1">
    <source>
        <dbReference type="EMBL" id="SQI99491.1"/>
    </source>
</evidence>
<dbReference type="GeneID" id="78454746"/>
<evidence type="ECO:0008006" key="3">
    <source>
        <dbReference type="Google" id="ProtNLM"/>
    </source>
</evidence>